<name>A0A6M3JUE6_9ZZZZ</name>
<organism evidence="2">
    <name type="scientific">viral metagenome</name>
    <dbReference type="NCBI Taxonomy" id="1070528"/>
    <lineage>
        <taxon>unclassified sequences</taxon>
        <taxon>metagenomes</taxon>
        <taxon>organismal metagenomes</taxon>
    </lineage>
</organism>
<dbReference type="EMBL" id="MT141983">
    <property type="protein sequence ID" value="QJA72851.1"/>
    <property type="molecule type" value="Genomic_DNA"/>
</dbReference>
<evidence type="ECO:0000313" key="1">
    <source>
        <dbReference type="EMBL" id="QJA56791.1"/>
    </source>
</evidence>
<evidence type="ECO:0000313" key="2">
    <source>
        <dbReference type="EMBL" id="QJA72851.1"/>
    </source>
</evidence>
<accession>A0A6M3JUE6</accession>
<gene>
    <name evidence="2" type="ORF">MM415A02581_0001</name>
    <name evidence="1" type="ORF">MM415B01788_0004</name>
</gene>
<proteinExistence type="predicted"/>
<protein>
    <submittedName>
        <fullName evidence="2">Putative tail protein</fullName>
    </submittedName>
</protein>
<dbReference type="AlphaFoldDB" id="A0A6M3JUE6"/>
<dbReference type="EMBL" id="MT141239">
    <property type="protein sequence ID" value="QJA56791.1"/>
    <property type="molecule type" value="Genomic_DNA"/>
</dbReference>
<reference evidence="2" key="1">
    <citation type="submission" date="2020-03" db="EMBL/GenBank/DDBJ databases">
        <title>The deep terrestrial virosphere.</title>
        <authorList>
            <person name="Holmfeldt K."/>
            <person name="Nilsson E."/>
            <person name="Simone D."/>
            <person name="Lopez-Fernandez M."/>
            <person name="Wu X."/>
            <person name="de Brujin I."/>
            <person name="Lundin D."/>
            <person name="Andersson A."/>
            <person name="Bertilsson S."/>
            <person name="Dopson M."/>
        </authorList>
    </citation>
    <scope>NUCLEOTIDE SEQUENCE</scope>
    <source>
        <strain evidence="2">MM415A02581</strain>
        <strain evidence="1">MM415B01788</strain>
    </source>
</reference>
<sequence length="382" mass="42050">MNRLNMRRLIASNVGDLRIYGAATGGAVGYIADTVNIYAGIENDINAGWVNFTKTATNYEARFKSVDSLNQRIYVSPAFTSAPVSTNNYEVLAQRKAYYDNLINEAIKVAMGKFLLDNVDESLIMNPEQYEYTLPSSLDYISAIYMDSTGKDTDADMVTNGSFASDTGWTKGTGWTIASGVATFAAGTASNLEQDVSAIASRIYQIVFTLTRTAGSITPQIGSKDGYSETDDGTHTQYIKATDTGNFQIQATADFAGTIDNVTVKEISGETRFNTKLFNRWWLLTPDNKVSFVSSAVTPYSGRQVRIVGQYEHPALSDDSTDCAVDSAFIISWVTSEIIFQREISSPSEARTRVAELYRNSALYQLNKRAQNLAPDSRRRLT</sequence>